<reference evidence="1 2" key="1">
    <citation type="submission" date="2013-03" db="EMBL/GenBank/DDBJ databases">
        <title>The Genome Sequence of Exophiala aquamarina CBS 119918.</title>
        <authorList>
            <consortium name="The Broad Institute Genomics Platform"/>
            <person name="Cuomo C."/>
            <person name="de Hoog S."/>
            <person name="Gorbushina A."/>
            <person name="Walker B."/>
            <person name="Young S.K."/>
            <person name="Zeng Q."/>
            <person name="Gargeya S."/>
            <person name="Fitzgerald M."/>
            <person name="Haas B."/>
            <person name="Abouelleil A."/>
            <person name="Allen A.W."/>
            <person name="Alvarado L."/>
            <person name="Arachchi H.M."/>
            <person name="Berlin A.M."/>
            <person name="Chapman S.B."/>
            <person name="Gainer-Dewar J."/>
            <person name="Goldberg J."/>
            <person name="Griggs A."/>
            <person name="Gujja S."/>
            <person name="Hansen M."/>
            <person name="Howarth C."/>
            <person name="Imamovic A."/>
            <person name="Ireland A."/>
            <person name="Larimer J."/>
            <person name="McCowan C."/>
            <person name="Murphy C."/>
            <person name="Pearson M."/>
            <person name="Poon T.W."/>
            <person name="Priest M."/>
            <person name="Roberts A."/>
            <person name="Saif S."/>
            <person name="Shea T."/>
            <person name="Sisk P."/>
            <person name="Sykes S."/>
            <person name="Wortman J."/>
            <person name="Nusbaum C."/>
            <person name="Birren B."/>
        </authorList>
    </citation>
    <scope>NUCLEOTIDE SEQUENCE [LARGE SCALE GENOMIC DNA]</scope>
    <source>
        <strain evidence="1 2">CBS 119918</strain>
    </source>
</reference>
<dbReference type="InterPro" id="IPR019410">
    <property type="entry name" value="Methyltransf_16"/>
</dbReference>
<dbReference type="EMBL" id="AMGV01000012">
    <property type="protein sequence ID" value="KEF53800.1"/>
    <property type="molecule type" value="Genomic_DNA"/>
</dbReference>
<dbReference type="Gene3D" id="3.40.50.150">
    <property type="entry name" value="Vaccinia Virus protein VP39"/>
    <property type="match status" value="1"/>
</dbReference>
<accession>A0A072PE42</accession>
<dbReference type="AlphaFoldDB" id="A0A072PE42"/>
<name>A0A072PE42_9EURO</name>
<dbReference type="CDD" id="cd02440">
    <property type="entry name" value="AdoMet_MTases"/>
    <property type="match status" value="1"/>
</dbReference>
<dbReference type="HOGENOM" id="CLU_036731_1_0_1"/>
<comment type="caution">
    <text evidence="1">The sequence shown here is derived from an EMBL/GenBank/DDBJ whole genome shotgun (WGS) entry which is preliminary data.</text>
</comment>
<sequence length="354" mass="39476">MVHYIRFLRTPQTTASKKTIDISAVVAVTTDLGDSLYPADVNLVAEVAEANHPYEILCTNSLEWKATSRALKFNIQCPGKYISRPILVHVTTQETSDALKASSVPKILDVWSVEFPLSDKQRAEPVVERQLWLSNRSRIRIREETGDSIARHIWDASLGFLVYFDKTTRSSPPVGTASMSILMKANQVRRLKVLELGAGCGIVGVAFAQLVKCDMLLTDLEDAQEILGRNVRLATPTAGSSVQAQNLDWETGLDDSSNSKFDLILVSDCIYNPESSLHLVKTLRQLALRAPNVVVLVGFKRRHDADSIFFERMQSTKFEIVESINIPLPHTNTDQDPEPPTTEFYTYRLSEGAL</sequence>
<dbReference type="SUPFAM" id="SSF53335">
    <property type="entry name" value="S-adenosyl-L-methionine-dependent methyltransferases"/>
    <property type="match status" value="1"/>
</dbReference>
<dbReference type="GO" id="GO:0008757">
    <property type="term" value="F:S-adenosylmethionine-dependent methyltransferase activity"/>
    <property type="evidence" value="ECO:0007669"/>
    <property type="project" value="UniProtKB-ARBA"/>
</dbReference>
<evidence type="ECO:0000313" key="1">
    <source>
        <dbReference type="EMBL" id="KEF53800.1"/>
    </source>
</evidence>
<dbReference type="STRING" id="1182545.A0A072PE42"/>
<dbReference type="GO" id="GO:0005829">
    <property type="term" value="C:cytosol"/>
    <property type="evidence" value="ECO:0007669"/>
    <property type="project" value="TreeGrafter"/>
</dbReference>
<gene>
    <name evidence="1" type="ORF">A1O9_10201</name>
</gene>
<dbReference type="PANTHER" id="PTHR14614">
    <property type="entry name" value="HEPATOCELLULAR CARCINOMA-ASSOCIATED ANTIGEN"/>
    <property type="match status" value="1"/>
</dbReference>
<proteinExistence type="predicted"/>
<dbReference type="Proteomes" id="UP000027920">
    <property type="component" value="Unassembled WGS sequence"/>
</dbReference>
<evidence type="ECO:0000313" key="2">
    <source>
        <dbReference type="Proteomes" id="UP000027920"/>
    </source>
</evidence>
<dbReference type="GeneID" id="25285106"/>
<keyword evidence="2" id="KW-1185">Reference proteome</keyword>
<protein>
    <recommendedName>
        <fullName evidence="3">Methyltransferase-domain-containing protein</fullName>
    </recommendedName>
</protein>
<dbReference type="RefSeq" id="XP_013256390.1">
    <property type="nucleotide sequence ID" value="XM_013400936.1"/>
</dbReference>
<dbReference type="PANTHER" id="PTHR14614:SF132">
    <property type="entry name" value="PROTEIN-LYSINE METHYLTRANSFERASE C42C1.13"/>
    <property type="match status" value="1"/>
</dbReference>
<dbReference type="OrthoDB" id="413520at2759"/>
<dbReference type="Pfam" id="PF10294">
    <property type="entry name" value="Methyltransf_16"/>
    <property type="match status" value="1"/>
</dbReference>
<dbReference type="InterPro" id="IPR029063">
    <property type="entry name" value="SAM-dependent_MTases_sf"/>
</dbReference>
<evidence type="ECO:0008006" key="3">
    <source>
        <dbReference type="Google" id="ProtNLM"/>
    </source>
</evidence>
<organism evidence="1 2">
    <name type="scientific">Exophiala aquamarina CBS 119918</name>
    <dbReference type="NCBI Taxonomy" id="1182545"/>
    <lineage>
        <taxon>Eukaryota</taxon>
        <taxon>Fungi</taxon>
        <taxon>Dikarya</taxon>
        <taxon>Ascomycota</taxon>
        <taxon>Pezizomycotina</taxon>
        <taxon>Eurotiomycetes</taxon>
        <taxon>Chaetothyriomycetidae</taxon>
        <taxon>Chaetothyriales</taxon>
        <taxon>Herpotrichiellaceae</taxon>
        <taxon>Exophiala</taxon>
    </lineage>
</organism>
<dbReference type="VEuPathDB" id="FungiDB:A1O9_10201"/>